<reference evidence="2 3" key="1">
    <citation type="submission" date="2018-12" db="EMBL/GenBank/DDBJ databases">
        <title>Complete genome sequence of Flaviflexus sp. H23T48.</title>
        <authorList>
            <person name="Bae J.-W."/>
            <person name="Lee J.-Y."/>
        </authorList>
    </citation>
    <scope>NUCLEOTIDE SEQUENCE [LARGE SCALE GENOMIC DNA]</scope>
    <source>
        <strain evidence="2 3">H23T48</strain>
    </source>
</reference>
<evidence type="ECO:0000313" key="3">
    <source>
        <dbReference type="Proteomes" id="UP000280344"/>
    </source>
</evidence>
<dbReference type="AlphaFoldDB" id="A0A3S9PYJ6"/>
<dbReference type="GO" id="GO:0008195">
    <property type="term" value="F:phosphatidate phosphatase activity"/>
    <property type="evidence" value="ECO:0007669"/>
    <property type="project" value="InterPro"/>
</dbReference>
<dbReference type="EMBL" id="CP034593">
    <property type="protein sequence ID" value="AZQ77480.1"/>
    <property type="molecule type" value="Genomic_DNA"/>
</dbReference>
<dbReference type="InterPro" id="IPR052935">
    <property type="entry name" value="Mg2+_PAP"/>
</dbReference>
<dbReference type="OrthoDB" id="9789875at2"/>
<evidence type="ECO:0000259" key="1">
    <source>
        <dbReference type="Pfam" id="PF09949"/>
    </source>
</evidence>
<gene>
    <name evidence="2" type="ORF">EJ997_09185</name>
</gene>
<feature type="domain" description="Phosphatidate phosphatase APP1 catalytic" evidence="1">
    <location>
        <begin position="166"/>
        <end position="316"/>
    </location>
</feature>
<protein>
    <submittedName>
        <fullName evidence="2">DUF2183 domain-containing protein</fullName>
    </submittedName>
</protein>
<dbReference type="InterPro" id="IPR019236">
    <property type="entry name" value="APP1_cat"/>
</dbReference>
<dbReference type="KEGG" id="flh:EJ997_09185"/>
<accession>A0A3S9PYJ6</accession>
<keyword evidence="3" id="KW-1185">Reference proteome</keyword>
<name>A0A3S9PYJ6_9ACTO</name>
<dbReference type="PANTHER" id="PTHR28208">
    <property type="entry name" value="PHOSPHATIDATE PHOSPHATASE APP1"/>
    <property type="match status" value="1"/>
</dbReference>
<dbReference type="PANTHER" id="PTHR28208:SF3">
    <property type="entry name" value="PHOSPHATIDATE PHOSPHATASE APP1"/>
    <property type="match status" value="1"/>
</dbReference>
<dbReference type="Pfam" id="PF09949">
    <property type="entry name" value="APP1_cat"/>
    <property type="match status" value="1"/>
</dbReference>
<dbReference type="RefSeq" id="WP_126704283.1">
    <property type="nucleotide sequence ID" value="NZ_CP034593.1"/>
</dbReference>
<organism evidence="2 3">
    <name type="scientific">Flaviflexus ciconiae</name>
    <dbReference type="NCBI Taxonomy" id="2496867"/>
    <lineage>
        <taxon>Bacteria</taxon>
        <taxon>Bacillati</taxon>
        <taxon>Actinomycetota</taxon>
        <taxon>Actinomycetes</taxon>
        <taxon>Actinomycetales</taxon>
        <taxon>Actinomycetaceae</taxon>
        <taxon>Flaviflexus</taxon>
    </lineage>
</organism>
<sequence>MAIADIARKLEDSFNRRGTVKRVEKGWRPSIIGFTGYGSVTSLHVLGRVVMADPNSKSLFKPLRLPPSAHTVLGTVQEAFEQAQKLSDTAQRGWRQFFTTQVGFLPVTIRAGNKVISTKTDRSGYIDVLVLDHGLEPGWHEVTIEAAAAEPIIAKVLIVRPEARRGMVSDIDDTVMITWLPRMVLAAWNSWVRHTNTRKPVPGMAKFYRELLDDAPDAPVFYLSTGAWNTLPTLDIFLTLNGFPTGPLLLTDWGPTPTSVFRSGQEHKKTQLRNLIITFPDIEWYLIGDDGQHDPLIFDELAREHPRHIAGIAIRQLNPVEQVLSHGMTEAIEDRRSVDDEARHGVPIIYGADGYELLSSLNDQNNRPQTPKN</sequence>
<dbReference type="Proteomes" id="UP000280344">
    <property type="component" value="Chromosome"/>
</dbReference>
<proteinExistence type="predicted"/>
<evidence type="ECO:0000313" key="2">
    <source>
        <dbReference type="EMBL" id="AZQ77480.1"/>
    </source>
</evidence>